<dbReference type="Pfam" id="PF12422">
    <property type="entry name" value="Condensin2nSMC"/>
    <property type="match status" value="1"/>
</dbReference>
<comment type="caution">
    <text evidence="2">The sequence shown here is derived from an EMBL/GenBank/DDBJ whole genome shotgun (WGS) entry which is preliminary data.</text>
</comment>
<evidence type="ECO:0000313" key="3">
    <source>
        <dbReference type="Proteomes" id="UP000797356"/>
    </source>
</evidence>
<dbReference type="PANTHER" id="PTHR16199">
    <property type="entry name" value="CONDENSIN-2 COMPLEX SUBUNIT G2"/>
    <property type="match status" value="1"/>
</dbReference>
<dbReference type="PANTHER" id="PTHR16199:SF4">
    <property type="entry name" value="CONDENSIN-2 COMPLEX SUBUNIT G2"/>
    <property type="match status" value="1"/>
</dbReference>
<dbReference type="GO" id="GO:0000796">
    <property type="term" value="C:condensin complex"/>
    <property type="evidence" value="ECO:0007669"/>
    <property type="project" value="TreeGrafter"/>
</dbReference>
<reference evidence="2" key="2">
    <citation type="submission" date="2019-07" db="EMBL/GenBank/DDBJ databases">
        <authorList>
            <person name="Yang Y."/>
            <person name="Bocs S."/>
            <person name="Baudouin L."/>
        </authorList>
    </citation>
    <scope>NUCLEOTIDE SEQUENCE</scope>
    <source>
        <tissue evidence="2">Spear leaf of Hainan Tall coconut</tissue>
    </source>
</reference>
<accession>A0A8K0N3X3</accession>
<feature type="region of interest" description="Disordered" evidence="1">
    <location>
        <begin position="70"/>
        <end position="108"/>
    </location>
</feature>
<feature type="compositionally biased region" description="Low complexity" evidence="1">
    <location>
        <begin position="9"/>
        <end position="25"/>
    </location>
</feature>
<dbReference type="AlphaFoldDB" id="A0A8K0N3X3"/>
<dbReference type="Proteomes" id="UP000797356">
    <property type="component" value="Chromosome 6"/>
</dbReference>
<reference evidence="2" key="1">
    <citation type="journal article" date="2017" name="Gigascience">
        <title>The genome draft of coconut (Cocos nucifera).</title>
        <authorList>
            <person name="Xiao Y."/>
            <person name="Xu P."/>
            <person name="Fan H."/>
            <person name="Baudouin L."/>
            <person name="Xia W."/>
            <person name="Bocs S."/>
            <person name="Xu J."/>
            <person name="Li Q."/>
            <person name="Guo A."/>
            <person name="Zhou L."/>
            <person name="Li J."/>
            <person name="Wu Y."/>
            <person name="Ma Z."/>
            <person name="Armero A."/>
            <person name="Issali A.E."/>
            <person name="Liu N."/>
            <person name="Peng M."/>
            <person name="Yang Y."/>
        </authorList>
    </citation>
    <scope>NUCLEOTIDE SEQUENCE</scope>
    <source>
        <tissue evidence="2">Spear leaf of Hainan Tall coconut</tissue>
    </source>
</reference>
<organism evidence="2 3">
    <name type="scientific">Cocos nucifera</name>
    <name type="common">Coconut palm</name>
    <dbReference type="NCBI Taxonomy" id="13894"/>
    <lineage>
        <taxon>Eukaryota</taxon>
        <taxon>Viridiplantae</taxon>
        <taxon>Streptophyta</taxon>
        <taxon>Embryophyta</taxon>
        <taxon>Tracheophyta</taxon>
        <taxon>Spermatophyta</taxon>
        <taxon>Magnoliopsida</taxon>
        <taxon>Liliopsida</taxon>
        <taxon>Arecaceae</taxon>
        <taxon>Arecoideae</taxon>
        <taxon>Cocoseae</taxon>
        <taxon>Attaleinae</taxon>
        <taxon>Cocos</taxon>
    </lineage>
</organism>
<protein>
    <submittedName>
        <fullName evidence="2">Condensin-2 complex subunit G2</fullName>
    </submittedName>
</protein>
<keyword evidence="3" id="KW-1185">Reference proteome</keyword>
<feature type="region of interest" description="Disordered" evidence="1">
    <location>
        <begin position="1"/>
        <end position="25"/>
    </location>
</feature>
<evidence type="ECO:0000313" key="2">
    <source>
        <dbReference type="EMBL" id="KAG1347919.1"/>
    </source>
</evidence>
<feature type="compositionally biased region" description="Basic residues" evidence="1">
    <location>
        <begin position="87"/>
        <end position="98"/>
    </location>
</feature>
<evidence type="ECO:0000256" key="1">
    <source>
        <dbReference type="SAM" id="MobiDB-lite"/>
    </source>
</evidence>
<dbReference type="SUPFAM" id="SSF48371">
    <property type="entry name" value="ARM repeat"/>
    <property type="match status" value="1"/>
</dbReference>
<dbReference type="InterPro" id="IPR024741">
    <property type="entry name" value="Condensin2_G2"/>
</dbReference>
<proteinExistence type="predicted"/>
<name>A0A8K0N3X3_COCNU</name>
<dbReference type="GO" id="GO:0005634">
    <property type="term" value="C:nucleus"/>
    <property type="evidence" value="ECO:0007669"/>
    <property type="project" value="InterPro"/>
</dbReference>
<gene>
    <name evidence="2" type="ORF">COCNU_06G017480</name>
</gene>
<dbReference type="EMBL" id="CM017877">
    <property type="protein sequence ID" value="KAG1347919.1"/>
    <property type="molecule type" value="Genomic_DNA"/>
</dbReference>
<sequence>MPMEKRLRSSSSSSPSSAEDLLSSAPSLPKSALKSLIFSISPSSPLSSTLPPALLLSVSRSLAAFKSSLHSSSPSAASRPSLSPPSKRSRRSSRHRRSPAAGHAASSTEADHLENLRAYAYVAHLCISHPKKLFSPADLLPAAQSLHDGLVLYEMDSALLSQVAALCEEWWKAKLPGSENLIPQSLPFLLSRSLTQGKKADVRRVCALRDAFSLFDYMDESIEDLRLLLVRCVITPVYLKTEEGRRFVAFMLGLNGQLTKEALSLMRSQIPFGKKSVLEAYADILFRGWKGLDDSLREEIEDGFLQGLVEGAIHASSKSFAASIRRVLGGFIEQRATAGVEKLLFRLVEPLLFRSLQVANSNVRQNALHLLLDMFPLEDPDVTKEVKDALLDKQFFLLDKLLLDDCPEVRTVAVEGSCRILNLYWEVIPSSMITKFLANIIDNMSHDMCNEVVSLDALLSSLANDHPRVAQKITRLLIPSYFPSKLNLKEACSRCISLIKRSPTAGARFCEFAVLEGSSSKSLLELLRISTSLALSPKGLDLDQIDGLLIASANICQSLSSELSGKATLNQLLSTEKLKGLFAAASSEHAQAALLSIASVVSLDNLVGLHDHCMAIIVNSAGLSDNLQKQELVQAAHKLMFSCGWFDELFEVLTNKLQVIASKFLNKFGLEAVSYMKKKKANVLLKTSTGTSCANAKGSSNSVMSIFEEEFSVAAAAAWQVKKLLTSDDTRNDMLKSPNLEMAFSALRIISQVCIEQCVHRELFDIAPVLAYTAFALYMSLQNVDSTVNSNLCHENSLRQTSISPEVLLDNSLKHLLNCADKLFRESANENSSDQPSKFNHEEKVAVRHKSKRKAALSNRTKGDELKTDIPEARRLQNMMKLVTSILQFIVDAATMSLVNQNQGRWVMFASSYARYVVSAIGRHRQQNAPLKEDDLKEMLTYLKSSFTYATKLLHLVLRNSSETSAPPPEAFYLANDLLDLVTSIESYLGLRYAFHVVSVAKPWLPVLILGLGCNQLIKVTEKGGTSNLGDIIGLNFPVWLSVLGKTELYAVNEISQDVEGNHPPALELSVFRKLIEMLVILLKKGSPKILDAVGCVFLAGLEVGLDKADFDLVLGLVHFTCVKLLDKENACLEELQLMSSSLHEIHLKIERNLQGHHSIDDGKHQLESARTLIRSVLTHSR</sequence>
<dbReference type="OrthoDB" id="10062843at2759"/>
<feature type="compositionally biased region" description="Low complexity" evidence="1">
    <location>
        <begin position="70"/>
        <end position="86"/>
    </location>
</feature>
<dbReference type="InterPro" id="IPR016024">
    <property type="entry name" value="ARM-type_fold"/>
</dbReference>
<dbReference type="GO" id="GO:0000070">
    <property type="term" value="P:mitotic sister chromatid segregation"/>
    <property type="evidence" value="ECO:0007669"/>
    <property type="project" value="TreeGrafter"/>
</dbReference>